<feature type="compositionally biased region" description="Basic and acidic residues" evidence="1">
    <location>
        <begin position="342"/>
        <end position="359"/>
    </location>
</feature>
<evidence type="ECO:0000313" key="4">
    <source>
        <dbReference type="Proteomes" id="UP000029964"/>
    </source>
</evidence>
<dbReference type="EMBL" id="JPKY01000031">
    <property type="protein sequence ID" value="KFH45483.1"/>
    <property type="molecule type" value="Genomic_DNA"/>
</dbReference>
<name>A0A086T801_HAPC1</name>
<dbReference type="InterPro" id="IPR028000">
    <property type="entry name" value="Pma1"/>
</dbReference>
<reference evidence="4" key="1">
    <citation type="journal article" date="2014" name="Genome Announc.">
        <title>Genome sequence and annotation of Acremonium chrysogenum, producer of the beta-lactam antibiotic cephalosporin C.</title>
        <authorList>
            <person name="Terfehr D."/>
            <person name="Dahlmann T.A."/>
            <person name="Specht T."/>
            <person name="Zadra I."/>
            <person name="Kuernsteiner H."/>
            <person name="Kueck U."/>
        </authorList>
    </citation>
    <scope>NUCLEOTIDE SEQUENCE [LARGE SCALE GENOMIC DNA]</scope>
    <source>
        <strain evidence="4">ATCC 11550 / CBS 779.69 / DSM 880 / IAM 14645 / JCM 23072 / IMI 49137</strain>
    </source>
</reference>
<organism evidence="3 4">
    <name type="scientific">Hapsidospora chrysogenum (strain ATCC 11550 / CBS 779.69 / DSM 880 / IAM 14645 / JCM 23072 / IMI 49137)</name>
    <name type="common">Acremonium chrysogenum</name>
    <dbReference type="NCBI Taxonomy" id="857340"/>
    <lineage>
        <taxon>Eukaryota</taxon>
        <taxon>Fungi</taxon>
        <taxon>Dikarya</taxon>
        <taxon>Ascomycota</taxon>
        <taxon>Pezizomycotina</taxon>
        <taxon>Sordariomycetes</taxon>
        <taxon>Hypocreomycetidae</taxon>
        <taxon>Hypocreales</taxon>
        <taxon>Bionectriaceae</taxon>
        <taxon>Hapsidospora</taxon>
    </lineage>
</organism>
<dbReference type="OrthoDB" id="4084551at2759"/>
<accession>A0A086T801</accession>
<feature type="region of interest" description="Disordered" evidence="1">
    <location>
        <begin position="85"/>
        <end position="104"/>
    </location>
</feature>
<dbReference type="HOGENOM" id="CLU_038276_0_0_1"/>
<keyword evidence="2" id="KW-0812">Transmembrane</keyword>
<feature type="transmembrane region" description="Helical" evidence="2">
    <location>
        <begin position="264"/>
        <end position="285"/>
    </location>
</feature>
<feature type="compositionally biased region" description="Polar residues" evidence="1">
    <location>
        <begin position="85"/>
        <end position="98"/>
    </location>
</feature>
<comment type="caution">
    <text evidence="3">The sequence shown here is derived from an EMBL/GenBank/DDBJ whole genome shotgun (WGS) entry which is preliminary data.</text>
</comment>
<gene>
    <name evidence="3" type="ORF">ACRE_036640</name>
</gene>
<evidence type="ECO:0000256" key="2">
    <source>
        <dbReference type="SAM" id="Phobius"/>
    </source>
</evidence>
<feature type="compositionally biased region" description="Basic and acidic residues" evidence="1">
    <location>
        <begin position="385"/>
        <end position="402"/>
    </location>
</feature>
<keyword evidence="4" id="KW-1185">Reference proteome</keyword>
<sequence>MTLLLLILPPPPPPPPPDATITEPAVLAKRADPTAVWVSVDDEGQPARTITPSVTTEDGTTAIVDGAPHDITGSVFTWTSYGRVTTSTGDPPNPTATNKHTEGAFPLCENKDGDHKPLCYPTPSSTLFKDTIYYVTWDPDFFNETESTGRNGTSADLAISIRLDYLNRTTEKEAPDYSNTDDFKDVGFAKLDETKTVPASWGFYPLKIKSSYLKGPRPHNITLTLLVNHNGSEVINKTSDAIPLVLDAHRPPEDQPSHVDSRDLAIALPITVGSILFLVFGVFLWNRKTRRIELGNVMSRNRHGYTGRKTRRLFHRRDKAGVGAGAIRLQDNEPQSTPLYEYSDHAVPDTRRRPRRDSDLGSLVDSPVTPGFQDQNTVGNAGNAFRDELRRQDQQRRDERFH</sequence>
<evidence type="ECO:0000256" key="1">
    <source>
        <dbReference type="SAM" id="MobiDB-lite"/>
    </source>
</evidence>
<dbReference type="AlphaFoldDB" id="A0A086T801"/>
<keyword evidence="2" id="KW-1133">Transmembrane helix</keyword>
<evidence type="ECO:0000313" key="3">
    <source>
        <dbReference type="EMBL" id="KFH45483.1"/>
    </source>
</evidence>
<feature type="region of interest" description="Disordered" evidence="1">
    <location>
        <begin position="331"/>
        <end position="402"/>
    </location>
</feature>
<dbReference type="Pfam" id="PF14610">
    <property type="entry name" value="Psg1"/>
    <property type="match status" value="1"/>
</dbReference>
<dbReference type="Proteomes" id="UP000029964">
    <property type="component" value="Unassembled WGS sequence"/>
</dbReference>
<keyword evidence="2" id="KW-0472">Membrane</keyword>
<protein>
    <submittedName>
        <fullName evidence="3">Uncharacterized protein</fullName>
    </submittedName>
</protein>
<proteinExistence type="predicted"/>